<dbReference type="SMART" id="SM01081">
    <property type="entry name" value="CHB_HEX"/>
    <property type="match status" value="1"/>
</dbReference>
<dbReference type="PANTHER" id="PTHR22600">
    <property type="entry name" value="BETA-HEXOSAMINIDASE"/>
    <property type="match status" value="1"/>
</dbReference>
<dbReference type="PRINTS" id="PR00738">
    <property type="entry name" value="GLHYDRLASE20"/>
</dbReference>
<dbReference type="InterPro" id="IPR017853">
    <property type="entry name" value="GH"/>
</dbReference>
<evidence type="ECO:0000313" key="13">
    <source>
        <dbReference type="Proteomes" id="UP000479293"/>
    </source>
</evidence>
<feature type="compositionally biased region" description="Polar residues" evidence="9">
    <location>
        <begin position="820"/>
        <end position="832"/>
    </location>
</feature>
<reference evidence="12 13" key="1">
    <citation type="submission" date="2019-10" db="EMBL/GenBank/DDBJ databases">
        <title>Draft Genome Sequence of Cytophagaceae sp. SJW1-29.</title>
        <authorList>
            <person name="Choi A."/>
        </authorList>
    </citation>
    <scope>NUCLEOTIDE SEQUENCE [LARGE SCALE GENOMIC DNA]</scope>
    <source>
        <strain evidence="12 13">SJW1-29</strain>
    </source>
</reference>
<dbReference type="Gene3D" id="2.60.40.290">
    <property type="match status" value="1"/>
</dbReference>
<feature type="chain" id="PRO_5028956173" description="beta-N-acetylhexosaminidase" evidence="10">
    <location>
        <begin position="20"/>
        <end position="864"/>
    </location>
</feature>
<evidence type="ECO:0000256" key="2">
    <source>
        <dbReference type="ARBA" id="ARBA00006285"/>
    </source>
</evidence>
<dbReference type="RefSeq" id="WP_152758172.1">
    <property type="nucleotide sequence ID" value="NZ_WHLY01000002.1"/>
</dbReference>
<dbReference type="CDD" id="cd02847">
    <property type="entry name" value="E_set_Chitobiase_C"/>
    <property type="match status" value="1"/>
</dbReference>
<dbReference type="InterPro" id="IPR008965">
    <property type="entry name" value="CBM2/CBM3_carb-bd_dom_sf"/>
</dbReference>
<dbReference type="AlphaFoldDB" id="A0A7C9FYT8"/>
<dbReference type="GO" id="GO:0030203">
    <property type="term" value="P:glycosaminoglycan metabolic process"/>
    <property type="evidence" value="ECO:0007669"/>
    <property type="project" value="TreeGrafter"/>
</dbReference>
<evidence type="ECO:0000313" key="12">
    <source>
        <dbReference type="EMBL" id="MPR33148.1"/>
    </source>
</evidence>
<dbReference type="Pfam" id="PF00728">
    <property type="entry name" value="Glyco_hydro_20"/>
    <property type="match status" value="1"/>
</dbReference>
<dbReference type="SUPFAM" id="SSF49384">
    <property type="entry name" value="Carbohydrate-binding domain"/>
    <property type="match status" value="1"/>
</dbReference>
<evidence type="ECO:0000256" key="3">
    <source>
        <dbReference type="ARBA" id="ARBA00012663"/>
    </source>
</evidence>
<keyword evidence="13" id="KW-1185">Reference proteome</keyword>
<dbReference type="InterPro" id="IPR029018">
    <property type="entry name" value="Hex-like_dom2"/>
</dbReference>
<evidence type="ECO:0000256" key="9">
    <source>
        <dbReference type="SAM" id="MobiDB-lite"/>
    </source>
</evidence>
<dbReference type="Gene3D" id="2.60.40.10">
    <property type="entry name" value="Immunoglobulins"/>
    <property type="match status" value="1"/>
</dbReference>
<dbReference type="InterPro" id="IPR012291">
    <property type="entry name" value="CBM2_carb-bd_dom_sf"/>
</dbReference>
<dbReference type="InterPro" id="IPR014756">
    <property type="entry name" value="Ig_E-set"/>
</dbReference>
<protein>
    <recommendedName>
        <fullName evidence="3">beta-N-acetylhexosaminidase</fullName>
        <ecNumber evidence="3">3.2.1.52</ecNumber>
    </recommendedName>
    <alternativeName>
        <fullName evidence="6">Beta-N-acetylhexosaminidase</fullName>
    </alternativeName>
    <alternativeName>
        <fullName evidence="7">N-acetyl-beta-glucosaminidase</fullName>
    </alternativeName>
</protein>
<dbReference type="GO" id="GO:0030247">
    <property type="term" value="F:polysaccharide binding"/>
    <property type="evidence" value="ECO:0007669"/>
    <property type="project" value="InterPro"/>
</dbReference>
<accession>A0A7C9FYT8</accession>
<dbReference type="Gene3D" id="3.20.20.80">
    <property type="entry name" value="Glycosidases"/>
    <property type="match status" value="1"/>
</dbReference>
<comment type="catalytic activity">
    <reaction evidence="1">
        <text>Hydrolysis of terminal non-reducing N-acetyl-D-hexosamine residues in N-acetyl-beta-D-hexosaminides.</text>
        <dbReference type="EC" id="3.2.1.52"/>
    </reaction>
</comment>
<dbReference type="InterPro" id="IPR013783">
    <property type="entry name" value="Ig-like_fold"/>
</dbReference>
<dbReference type="PANTHER" id="PTHR22600:SF57">
    <property type="entry name" value="BETA-N-ACETYLHEXOSAMINIDASE"/>
    <property type="match status" value="1"/>
</dbReference>
<evidence type="ECO:0000256" key="6">
    <source>
        <dbReference type="ARBA" id="ARBA00030512"/>
    </source>
</evidence>
<feature type="signal peptide" evidence="10">
    <location>
        <begin position="1"/>
        <end position="19"/>
    </location>
</feature>
<dbReference type="GO" id="GO:0004563">
    <property type="term" value="F:beta-N-acetylhexosaminidase activity"/>
    <property type="evidence" value="ECO:0007669"/>
    <property type="project" value="UniProtKB-EC"/>
</dbReference>
<name>A0A7C9FYT8_9BACT</name>
<dbReference type="InterPro" id="IPR015883">
    <property type="entry name" value="Glyco_hydro_20_cat"/>
</dbReference>
<keyword evidence="10" id="KW-0732">Signal</keyword>
<dbReference type="Pfam" id="PF03174">
    <property type="entry name" value="CHB_HEX_C"/>
    <property type="match status" value="1"/>
</dbReference>
<comment type="caution">
    <text evidence="12">The sequence shown here is derived from an EMBL/GenBank/DDBJ whole genome shotgun (WGS) entry which is preliminary data.</text>
</comment>
<feature type="region of interest" description="Disordered" evidence="9">
    <location>
        <begin position="819"/>
        <end position="864"/>
    </location>
</feature>
<dbReference type="Pfam" id="PF02838">
    <property type="entry name" value="Glyco_hydro_20b"/>
    <property type="match status" value="1"/>
</dbReference>
<sequence>MKKIACCFLLLLSTLFLFRCGKVSEETLTGKSELKVSWKLVSNFTERENAFDAYFNLTNNGTTDLNDSNWALFFNMAPRPIIPNKTPQAARVVHINGDWYKLVPEKGFSLKAGEFTQIWYSGIEGVIKETDAPLGLYIVYYDKTGKEEKFEQIADYTIEPFTERQQILRGKEDSLRMPTAANRYAANLPLHVVPADSLLKIIPSPVHIKRVGGTLTLDGSQAIRYGKGLEKEANFLSKRLNEITTASYKVGAAAANATPGIDLRIDSLSVNGIAKEAYRLSVTPKGVSIVGSDAAGVFYGIQSLLALIPFEAYAQKKTTLACLDIEDAPRFHTRGLHVDVSRNFQTKETILRTLDLMARYKLNHFLLYTTEDEGWRLEIDGLPELTEVGAQRQHTSGMDAPAIHPAYGSGPLAYETGKHGSGYYTKADFVEILKYAAERHIRVIPELNFPGHAMAAIKSMEARYERLMKQGKEQEANEYRLIDPDDRSAYLSAQGYKNNVVSVARESTYRFYEKVVDEMAKMYQQAGLKMNVIHAGGDEVPEGAWTASPMAAKLLKENPTIKDPKNLQAYFFGKLVERMKKRGLTVHGWEEVALLKADGGKYEPNPAFAGGGVVPYIWNNLFDYRDLGYRLANAGYPVILCNVSNFYFDMSYDNDPKEPGLYWAGFVDTRDNWTFAPYNMFSTTLETNMGRPLDVNADFKGMERLRPDARKNIIGVEAQLWSETVKGRAMLESYMLPKMIGYAESAWGQERDWEEMPPNDDRKKRVAKEWNVFANTIAVRELPRLARFNGGYNYRLPLPGAIVRNDTLKANTALPGLSIRYTTDGTEPTTESPEYRQPLPVKGTVRLKSFDRAGRSSRTAIASK</sequence>
<dbReference type="SUPFAM" id="SSF55545">
    <property type="entry name" value="beta-N-acetylhexosaminidase-like domain"/>
    <property type="match status" value="1"/>
</dbReference>
<gene>
    <name evidence="12" type="ORF">GBK04_07200</name>
</gene>
<dbReference type="Gene3D" id="3.30.379.10">
    <property type="entry name" value="Chitobiase/beta-hexosaminidase domain 2-like"/>
    <property type="match status" value="1"/>
</dbReference>
<evidence type="ECO:0000256" key="8">
    <source>
        <dbReference type="PIRSR" id="PIRSR625705-1"/>
    </source>
</evidence>
<evidence type="ECO:0000256" key="4">
    <source>
        <dbReference type="ARBA" id="ARBA00022801"/>
    </source>
</evidence>
<dbReference type="EC" id="3.2.1.52" evidence="3"/>
<dbReference type="InterPro" id="IPR004867">
    <property type="entry name" value="CHB_C_dom"/>
</dbReference>
<dbReference type="Pfam" id="PF03173">
    <property type="entry name" value="CHB_HEX"/>
    <property type="match status" value="1"/>
</dbReference>
<feature type="active site" description="Proton donor" evidence="8">
    <location>
        <position position="539"/>
    </location>
</feature>
<evidence type="ECO:0000256" key="7">
    <source>
        <dbReference type="ARBA" id="ARBA00033000"/>
    </source>
</evidence>
<evidence type="ECO:0000256" key="10">
    <source>
        <dbReference type="SAM" id="SignalP"/>
    </source>
</evidence>
<comment type="similarity">
    <text evidence="2">Belongs to the glycosyl hydrolase 20 family.</text>
</comment>
<dbReference type="GO" id="GO:0016020">
    <property type="term" value="C:membrane"/>
    <property type="evidence" value="ECO:0007669"/>
    <property type="project" value="TreeGrafter"/>
</dbReference>
<evidence type="ECO:0000259" key="11">
    <source>
        <dbReference type="SMART" id="SM01081"/>
    </source>
</evidence>
<keyword evidence="5" id="KW-0326">Glycosidase</keyword>
<feature type="domain" description="Chitobiase/beta-hexosaminidases N-terminal" evidence="11">
    <location>
        <begin position="32"/>
        <end position="182"/>
    </location>
</feature>
<keyword evidence="4 12" id="KW-0378">Hydrolase</keyword>
<dbReference type="GO" id="GO:0005975">
    <property type="term" value="P:carbohydrate metabolic process"/>
    <property type="evidence" value="ECO:0007669"/>
    <property type="project" value="InterPro"/>
</dbReference>
<dbReference type="Proteomes" id="UP000479293">
    <property type="component" value="Unassembled WGS sequence"/>
</dbReference>
<evidence type="ECO:0000256" key="5">
    <source>
        <dbReference type="ARBA" id="ARBA00023295"/>
    </source>
</evidence>
<dbReference type="InterPro" id="IPR025705">
    <property type="entry name" value="Beta_hexosaminidase_sua/sub"/>
</dbReference>
<evidence type="ECO:0000256" key="1">
    <source>
        <dbReference type="ARBA" id="ARBA00001231"/>
    </source>
</evidence>
<dbReference type="SUPFAM" id="SSF81296">
    <property type="entry name" value="E set domains"/>
    <property type="match status" value="1"/>
</dbReference>
<organism evidence="12 13">
    <name type="scientific">Salmonirosea aquatica</name>
    <dbReference type="NCBI Taxonomy" id="2654236"/>
    <lineage>
        <taxon>Bacteria</taxon>
        <taxon>Pseudomonadati</taxon>
        <taxon>Bacteroidota</taxon>
        <taxon>Cytophagia</taxon>
        <taxon>Cytophagales</taxon>
        <taxon>Spirosomataceae</taxon>
        <taxon>Salmonirosea</taxon>
    </lineage>
</organism>
<dbReference type="EMBL" id="WHLY01000002">
    <property type="protein sequence ID" value="MPR33148.1"/>
    <property type="molecule type" value="Genomic_DNA"/>
</dbReference>
<dbReference type="InterPro" id="IPR004866">
    <property type="entry name" value="CHB/HEX_N_dom"/>
</dbReference>
<dbReference type="InterPro" id="IPR015882">
    <property type="entry name" value="HEX_bac_N"/>
</dbReference>
<dbReference type="SUPFAM" id="SSF51445">
    <property type="entry name" value="(Trans)glycosidases"/>
    <property type="match status" value="1"/>
</dbReference>
<proteinExistence type="inferred from homology"/>